<evidence type="ECO:0000256" key="1">
    <source>
        <dbReference type="SAM" id="MobiDB-lite"/>
    </source>
</evidence>
<name>A0AAV2E4A7_9ROSI</name>
<feature type="compositionally biased region" description="Basic and acidic residues" evidence="1">
    <location>
        <begin position="71"/>
        <end position="93"/>
    </location>
</feature>
<sequence length="155" mass="16169">MSSAKAGDQTVIEIDDGGNDHSESHVDVRNVDLGVEASSLPSTPGFDPAGGSEFLRSSSDGLVGRSGGGESLRDGGLRDVDSGAPRREGKEPEVAESSGQELAVDENAAACEIETDSSLTLSEADVEVDTVHPPMPESRRPLRVAAHEVWVRSTT</sequence>
<accession>A0AAV2E4A7</accession>
<gene>
    <name evidence="2" type="ORF">LTRI10_LOCUS22053</name>
</gene>
<evidence type="ECO:0000313" key="2">
    <source>
        <dbReference type="EMBL" id="CAL1380622.1"/>
    </source>
</evidence>
<dbReference type="AlphaFoldDB" id="A0AAV2E4A7"/>
<feature type="compositionally biased region" description="Basic and acidic residues" evidence="1">
    <location>
        <begin position="18"/>
        <end position="30"/>
    </location>
</feature>
<evidence type="ECO:0000313" key="3">
    <source>
        <dbReference type="Proteomes" id="UP001497516"/>
    </source>
</evidence>
<organism evidence="2 3">
    <name type="scientific">Linum trigynum</name>
    <dbReference type="NCBI Taxonomy" id="586398"/>
    <lineage>
        <taxon>Eukaryota</taxon>
        <taxon>Viridiplantae</taxon>
        <taxon>Streptophyta</taxon>
        <taxon>Embryophyta</taxon>
        <taxon>Tracheophyta</taxon>
        <taxon>Spermatophyta</taxon>
        <taxon>Magnoliopsida</taxon>
        <taxon>eudicotyledons</taxon>
        <taxon>Gunneridae</taxon>
        <taxon>Pentapetalae</taxon>
        <taxon>rosids</taxon>
        <taxon>fabids</taxon>
        <taxon>Malpighiales</taxon>
        <taxon>Linaceae</taxon>
        <taxon>Linum</taxon>
    </lineage>
</organism>
<dbReference type="EMBL" id="OZ034817">
    <property type="protein sequence ID" value="CAL1380622.1"/>
    <property type="molecule type" value="Genomic_DNA"/>
</dbReference>
<reference evidence="2 3" key="1">
    <citation type="submission" date="2024-04" db="EMBL/GenBank/DDBJ databases">
        <authorList>
            <person name="Fracassetti M."/>
        </authorList>
    </citation>
    <scope>NUCLEOTIDE SEQUENCE [LARGE SCALE GENOMIC DNA]</scope>
</reference>
<dbReference type="Proteomes" id="UP001497516">
    <property type="component" value="Chromosome 4"/>
</dbReference>
<feature type="region of interest" description="Disordered" evidence="1">
    <location>
        <begin position="1"/>
        <end position="140"/>
    </location>
</feature>
<proteinExistence type="predicted"/>
<protein>
    <submittedName>
        <fullName evidence="2">Uncharacterized protein</fullName>
    </submittedName>
</protein>
<keyword evidence="3" id="KW-1185">Reference proteome</keyword>